<comment type="caution">
    <text evidence="1">The sequence shown here is derived from an EMBL/GenBank/DDBJ whole genome shotgun (WGS) entry which is preliminary data.</text>
</comment>
<proteinExistence type="predicted"/>
<reference evidence="1" key="1">
    <citation type="submission" date="2022-06" db="EMBL/GenBank/DDBJ databases">
        <title>Fusarium solani species complex genomes reveal bases of compartmentalisation and animal pathogenesis.</title>
        <authorList>
            <person name="Tsai I.J."/>
        </authorList>
    </citation>
    <scope>NUCLEOTIDE SEQUENCE</scope>
    <source>
        <strain evidence="1">Fu6.1</strain>
    </source>
</reference>
<evidence type="ECO:0000313" key="1">
    <source>
        <dbReference type="EMBL" id="KAI8679581.1"/>
    </source>
</evidence>
<accession>A0ACC0R835</accession>
<name>A0ACC0R835_9HYPO</name>
<sequence length="247" mass="27290">MTTLFSRPQHKTTQDNNNQQHQYQPQPLQLRQPLQQLQPQLQLPNQHLIPSPPTTTTMSILSHIKRARDHKEAVKAKEVEQPKTTKPTQAYRHIPTHAACDSVSSGPMGSRRNDRSKVRAENRKRTAKAVAETVAESHHIQMNFPGSATSSPFASSSSSGSSTATYQASEADFYDGDVSPMSRSPVQSFGFPAPPTRNFYQPSEAAYPHPLSLKGKEVVRGPTYGMAYSVSPGKDSLPEHFQTALMI</sequence>
<evidence type="ECO:0000313" key="2">
    <source>
        <dbReference type="Proteomes" id="UP001065298"/>
    </source>
</evidence>
<dbReference type="EMBL" id="CM046504">
    <property type="protein sequence ID" value="KAI8679581.1"/>
    <property type="molecule type" value="Genomic_DNA"/>
</dbReference>
<gene>
    <name evidence="1" type="ORF">NCS57_00236400</name>
</gene>
<keyword evidence="2" id="KW-1185">Reference proteome</keyword>
<protein>
    <submittedName>
        <fullName evidence="1">Uncharacterized protein</fullName>
    </submittedName>
</protein>
<organism evidence="1 2">
    <name type="scientific">Fusarium keratoplasticum</name>
    <dbReference type="NCBI Taxonomy" id="1328300"/>
    <lineage>
        <taxon>Eukaryota</taxon>
        <taxon>Fungi</taxon>
        <taxon>Dikarya</taxon>
        <taxon>Ascomycota</taxon>
        <taxon>Pezizomycotina</taxon>
        <taxon>Sordariomycetes</taxon>
        <taxon>Hypocreomycetidae</taxon>
        <taxon>Hypocreales</taxon>
        <taxon>Nectriaceae</taxon>
        <taxon>Fusarium</taxon>
        <taxon>Fusarium solani species complex</taxon>
    </lineage>
</organism>
<dbReference type="Proteomes" id="UP001065298">
    <property type="component" value="Chromosome 2"/>
</dbReference>